<evidence type="ECO:0000256" key="1">
    <source>
        <dbReference type="SAM" id="SignalP"/>
    </source>
</evidence>
<dbReference type="InterPro" id="IPR003587">
    <property type="entry name" value="Hint_dom_N"/>
</dbReference>
<dbReference type="Proteomes" id="UP000318017">
    <property type="component" value="Chromosome"/>
</dbReference>
<evidence type="ECO:0000313" key="3">
    <source>
        <dbReference type="EMBL" id="QDV22598.1"/>
    </source>
</evidence>
<evidence type="ECO:0000313" key="4">
    <source>
        <dbReference type="Proteomes" id="UP000318017"/>
    </source>
</evidence>
<proteinExistence type="predicted"/>
<feature type="domain" description="Hint" evidence="2">
    <location>
        <begin position="454"/>
        <end position="548"/>
    </location>
</feature>
<dbReference type="Pfam" id="PF07591">
    <property type="entry name" value="PT-HINT"/>
    <property type="match status" value="1"/>
</dbReference>
<keyword evidence="1" id="KW-0732">Signal</keyword>
<dbReference type="SUPFAM" id="SSF51294">
    <property type="entry name" value="Hedgehog/intein (Hint) domain"/>
    <property type="match status" value="1"/>
</dbReference>
<organism evidence="3 4">
    <name type="scientific">Aureliella helgolandensis</name>
    <dbReference type="NCBI Taxonomy" id="2527968"/>
    <lineage>
        <taxon>Bacteria</taxon>
        <taxon>Pseudomonadati</taxon>
        <taxon>Planctomycetota</taxon>
        <taxon>Planctomycetia</taxon>
        <taxon>Pirellulales</taxon>
        <taxon>Pirellulaceae</taxon>
        <taxon>Aureliella</taxon>
    </lineage>
</organism>
<dbReference type="KEGG" id="ahel:Q31a_08840"/>
<protein>
    <recommendedName>
        <fullName evidence="2">Hint domain-containing protein</fullName>
    </recommendedName>
</protein>
<feature type="signal peptide" evidence="1">
    <location>
        <begin position="1"/>
        <end position="20"/>
    </location>
</feature>
<dbReference type="InterPro" id="IPR036844">
    <property type="entry name" value="Hint_dom_sf"/>
</dbReference>
<dbReference type="EMBL" id="CP036298">
    <property type="protein sequence ID" value="QDV22598.1"/>
    <property type="molecule type" value="Genomic_DNA"/>
</dbReference>
<reference evidence="3 4" key="1">
    <citation type="submission" date="2019-02" db="EMBL/GenBank/DDBJ databases">
        <title>Deep-cultivation of Planctomycetes and their phenomic and genomic characterization uncovers novel biology.</title>
        <authorList>
            <person name="Wiegand S."/>
            <person name="Jogler M."/>
            <person name="Boedeker C."/>
            <person name="Pinto D."/>
            <person name="Vollmers J."/>
            <person name="Rivas-Marin E."/>
            <person name="Kohn T."/>
            <person name="Peeters S.H."/>
            <person name="Heuer A."/>
            <person name="Rast P."/>
            <person name="Oberbeckmann S."/>
            <person name="Bunk B."/>
            <person name="Jeske O."/>
            <person name="Meyerdierks A."/>
            <person name="Storesund J.E."/>
            <person name="Kallscheuer N."/>
            <person name="Luecker S."/>
            <person name="Lage O.M."/>
            <person name="Pohl T."/>
            <person name="Merkel B.J."/>
            <person name="Hornburger P."/>
            <person name="Mueller R.-W."/>
            <person name="Bruemmer F."/>
            <person name="Labrenz M."/>
            <person name="Spormann A.M."/>
            <person name="Op den Camp H."/>
            <person name="Overmann J."/>
            <person name="Amann R."/>
            <person name="Jetten M.S.M."/>
            <person name="Mascher T."/>
            <person name="Medema M.H."/>
            <person name="Devos D.P."/>
            <person name="Kaster A.-K."/>
            <person name="Ovreas L."/>
            <person name="Rohde M."/>
            <person name="Galperin M.Y."/>
            <person name="Jogler C."/>
        </authorList>
    </citation>
    <scope>NUCLEOTIDE SEQUENCE [LARGE SCALE GENOMIC DNA]</scope>
    <source>
        <strain evidence="3 4">Q31a</strain>
    </source>
</reference>
<accession>A0A518G1W4</accession>
<name>A0A518G1W4_9BACT</name>
<dbReference type="CDD" id="cd00081">
    <property type="entry name" value="Hint"/>
    <property type="match status" value="1"/>
</dbReference>
<evidence type="ECO:0000259" key="2">
    <source>
        <dbReference type="SMART" id="SM00306"/>
    </source>
</evidence>
<gene>
    <name evidence="3" type="ORF">Q31a_08840</name>
</gene>
<dbReference type="Gene3D" id="2.170.16.10">
    <property type="entry name" value="Hedgehog/Intein (Hint) domain"/>
    <property type="match status" value="1"/>
</dbReference>
<dbReference type="AlphaFoldDB" id="A0A518G1W4"/>
<feature type="chain" id="PRO_5021950174" description="Hint domain-containing protein" evidence="1">
    <location>
        <begin position="21"/>
        <end position="614"/>
    </location>
</feature>
<sequence precursor="true">MRFCYGSIFSVCCLCVPLMANEPSSTDSLNNVLQREAAGGSVDRRAALSDVDPANAAANWQAGRIEVGERWVEVEELEDQASSRLWDEYVLRRDRAPLNVQTHRALALWCMRKQLAPQARAHWNGVLQSLPDDLEARRALGHQRIDDRWYPREAVMAAQVAGKQYLADLTQWMPKMRRLAGRVQTSSTRQQQAALDELQGIQDSTAIAALEITAAQLSDQYALPFIQQIAEQQSQAACLALCRIALEAPQSKRGELAIAAVRGYAKEFYAAELLSLLMTPAQTTVNYGVNARGELLIHRAMVRETQAEKLQVNFGRLVRISTVNTVGARLSRTPGELQSQNPRLASGRIRIPSSQINTDEIAAGLNAVEDQQQLDWQIRNANRASEEHNTQVLYVLAQTTGVDFGADVNAWWAWWNDHNDRYQPEKPVRSYAYDYTDRPRIAVNDIATVRLPTCECLVRGTLVQTDRGLRAIDTLKAGDMVLSQDVVSGELAFKPVLQTTIRPPKSTLRIVTESGEIQATDGHRWWVAGKGWLMTRQLQPEMLLHTASATVRIKEVIADPKEQEAYNLVVADFNTYFVGEERVLSFDNSTPEPTLLAVPGLALVASNHPSAAQR</sequence>
<dbReference type="SMART" id="SM00306">
    <property type="entry name" value="HintN"/>
    <property type="match status" value="1"/>
</dbReference>
<dbReference type="OrthoDB" id="285999at2"/>
<keyword evidence="4" id="KW-1185">Reference proteome</keyword>